<evidence type="ECO:0000313" key="4">
    <source>
        <dbReference type="EMBL" id="KJY98778.1"/>
    </source>
</evidence>
<name>A0A0F4PLJ7_9GAMM</name>
<dbReference type="AlphaFoldDB" id="A0A0F4PLJ7"/>
<dbReference type="PANTHER" id="PTHR35303">
    <property type="entry name" value="OS02G0197800 PROTEIN"/>
    <property type="match status" value="1"/>
</dbReference>
<comment type="caution">
    <text evidence="4">The sequence shown here is derived from an EMBL/GenBank/DDBJ whole genome shotgun (WGS) entry which is preliminary data.</text>
</comment>
<keyword evidence="5" id="KW-1185">Reference proteome</keyword>
<dbReference type="GeneID" id="58229565"/>
<dbReference type="PANTHER" id="PTHR35303:SF5">
    <property type="entry name" value="OS02G0197800 PROTEIN"/>
    <property type="match status" value="1"/>
</dbReference>
<dbReference type="Gene3D" id="3.30.2020.30">
    <property type="match status" value="1"/>
</dbReference>
<protein>
    <recommendedName>
        <fullName evidence="3">Gamma-butyrobetaine hydroxylase-like N-terminal domain-containing protein</fullName>
    </recommendedName>
</protein>
<dbReference type="InterPro" id="IPR038492">
    <property type="entry name" value="GBBH-like_N_sf"/>
</dbReference>
<accession>A0A0F4PLJ7</accession>
<evidence type="ECO:0000256" key="1">
    <source>
        <dbReference type="ARBA" id="ARBA00022723"/>
    </source>
</evidence>
<evidence type="ECO:0000256" key="2">
    <source>
        <dbReference type="ARBA" id="ARBA00023004"/>
    </source>
</evidence>
<dbReference type="Pfam" id="PF06155">
    <property type="entry name" value="GBBH-like_N"/>
    <property type="match status" value="1"/>
</dbReference>
<reference evidence="4 5" key="1">
    <citation type="journal article" date="2015" name="BMC Genomics">
        <title>Genome mining reveals unlocked bioactive potential of marine Gram-negative bacteria.</title>
        <authorList>
            <person name="Machado H."/>
            <person name="Sonnenschein E.C."/>
            <person name="Melchiorsen J."/>
            <person name="Gram L."/>
        </authorList>
    </citation>
    <scope>NUCLEOTIDE SEQUENCE [LARGE SCALE GENOMIC DNA]</scope>
    <source>
        <strain evidence="4 5">S3137</strain>
    </source>
</reference>
<organism evidence="4 5">
    <name type="scientific">Pseudoalteromonas ruthenica</name>
    <dbReference type="NCBI Taxonomy" id="151081"/>
    <lineage>
        <taxon>Bacteria</taxon>
        <taxon>Pseudomonadati</taxon>
        <taxon>Pseudomonadota</taxon>
        <taxon>Gammaproteobacteria</taxon>
        <taxon>Alteromonadales</taxon>
        <taxon>Pseudoalteromonadaceae</taxon>
        <taxon>Pseudoalteromonas</taxon>
    </lineage>
</organism>
<keyword evidence="1" id="KW-0479">Metal-binding</keyword>
<dbReference type="GO" id="GO:0046872">
    <property type="term" value="F:metal ion binding"/>
    <property type="evidence" value="ECO:0007669"/>
    <property type="project" value="UniProtKB-KW"/>
</dbReference>
<dbReference type="RefSeq" id="WP_045980434.1">
    <property type="nucleotide sequence ID" value="NZ_JXXY01000018.1"/>
</dbReference>
<dbReference type="OrthoDB" id="9794178at2"/>
<gene>
    <name evidence="4" type="ORF">TW72_13780</name>
</gene>
<sequence length="124" mass="14012">MLITTLHYHQRSKTLDIHFDNGDSAELSAEFLRVHSPSAEVQGHHQSEPNLVTNKRDVGINKIEPVGHYAVRLIFDDGHLSGLYSFRYLAELTSNKDNLWQSYLARLKAANAQRDTSIAIKVTP</sequence>
<feature type="domain" description="Gamma-butyrobetaine hydroxylase-like N-terminal" evidence="3">
    <location>
        <begin position="7"/>
        <end position="89"/>
    </location>
</feature>
<proteinExistence type="predicted"/>
<evidence type="ECO:0000259" key="3">
    <source>
        <dbReference type="Pfam" id="PF06155"/>
    </source>
</evidence>
<keyword evidence="2" id="KW-0408">Iron</keyword>
<dbReference type="Proteomes" id="UP000033664">
    <property type="component" value="Unassembled WGS sequence"/>
</dbReference>
<evidence type="ECO:0000313" key="5">
    <source>
        <dbReference type="Proteomes" id="UP000033664"/>
    </source>
</evidence>
<dbReference type="InterPro" id="IPR010376">
    <property type="entry name" value="GBBH-like_N"/>
</dbReference>
<dbReference type="eggNOG" id="COG3536">
    <property type="taxonomic scope" value="Bacteria"/>
</dbReference>
<dbReference type="EMBL" id="JXXZ01000010">
    <property type="protein sequence ID" value="KJY98778.1"/>
    <property type="molecule type" value="Genomic_DNA"/>
</dbReference>
<dbReference type="PATRIC" id="fig|151081.8.peg.3427"/>